<name>A0A1E1IRB8_LEIGU</name>
<dbReference type="EMBL" id="CALQ01000370">
    <property type="protein sequence ID" value="CCM13793.1"/>
    <property type="molecule type" value="Genomic_DNA"/>
</dbReference>
<organism evidence="1">
    <name type="scientific">Leishmania guyanensis</name>
    <dbReference type="NCBI Taxonomy" id="5670"/>
    <lineage>
        <taxon>Eukaryota</taxon>
        <taxon>Discoba</taxon>
        <taxon>Euglenozoa</taxon>
        <taxon>Kinetoplastea</taxon>
        <taxon>Metakinetoplastina</taxon>
        <taxon>Trypanosomatida</taxon>
        <taxon>Trypanosomatidae</taxon>
        <taxon>Leishmaniinae</taxon>
        <taxon>Leishmania</taxon>
        <taxon>Leishmania guyanensis species complex</taxon>
    </lineage>
</organism>
<evidence type="ECO:0000313" key="1">
    <source>
        <dbReference type="EMBL" id="CCM13793.1"/>
    </source>
</evidence>
<proteinExistence type="predicted"/>
<reference evidence="1" key="1">
    <citation type="submission" date="2012-08" db="EMBL/GenBank/DDBJ databases">
        <title>Comparative genomics of metastatic and non-metastatic Leishmania guyanensis provides insights into polygenic factors involved in Leishmania RNA virus infection.</title>
        <authorList>
            <person name="Smith D."/>
            <person name="Hertz-Fowler C."/>
            <person name="Martin R."/>
            <person name="Dickens N."/>
            <person name="Fasel N."/>
            <person name="Falquet L."/>
            <person name="Beverley S."/>
            <person name="Zangger H."/>
            <person name="Calderon-Copete S."/>
            <person name="Mottram J."/>
            <person name="Xenarios I."/>
        </authorList>
    </citation>
    <scope>NUCLEOTIDE SEQUENCE</scope>
    <source>
        <strain evidence="1">MHOM/BR/75/M4147/SSU:IR2SAT-LUC</strain>
    </source>
</reference>
<gene>
    <name evidence="1" type="primary">LgM4147LRVhigh.12.00430.00980</name>
    <name evidence="1" type="ORF">BN36_1213030</name>
</gene>
<dbReference type="AlphaFoldDB" id="A0A1E1IRB8"/>
<protein>
    <submittedName>
        <fullName evidence="1">Uncharacterized protein</fullName>
    </submittedName>
</protein>
<accession>A0A1E1IRB8</accession>
<sequence length="98" mass="10367">MAKRAAKNVATAHGVMGSFCVIPSVRVYTVKVATVAPEVAAMARHVLGGQSVCSSTDGFRRVLFRLSGGHSRLLRACRNAEPRGDLGHIVLALVVLQV</sequence>